<dbReference type="RefSeq" id="WP_218562307.1">
    <property type="nucleotide sequence ID" value="NZ_CP076643.1"/>
</dbReference>
<sequence length="77" mass="8611">MQSPVISALLQLSFKLLASSRYFIPTSGGEKIAKTLAMPRNKSKIPGLYFGTRPQAVFDKMVTGVNFIFEKAKRTTW</sequence>
<dbReference type="EMBL" id="CP076643">
    <property type="protein sequence ID" value="QXO16940.1"/>
    <property type="molecule type" value="Genomic_DNA"/>
</dbReference>
<accession>A0A975U8M1</accession>
<dbReference type="AlphaFoldDB" id="A0A975U8M1"/>
<proteinExistence type="predicted"/>
<reference evidence="1" key="1">
    <citation type="submission" date="2021-06" db="EMBL/GenBank/DDBJ databases">
        <title>Vibrio nov. sp., novel gut bacterium isolated from Yellow Sea oyster.</title>
        <authorList>
            <person name="Muhammad N."/>
            <person name="Nguyen T.H."/>
            <person name="Lee Y.-J."/>
            <person name="Ko J."/>
            <person name="Kim S.-G."/>
        </authorList>
    </citation>
    <scope>NUCLEOTIDE SEQUENCE</scope>
    <source>
        <strain evidence="1">OG9-811</strain>
    </source>
</reference>
<evidence type="ECO:0000313" key="1">
    <source>
        <dbReference type="EMBL" id="QXO16940.1"/>
    </source>
</evidence>
<name>A0A975U8M1_9VIBR</name>
<dbReference type="KEGG" id="vos:KNV97_15915"/>
<keyword evidence="2" id="KW-1185">Reference proteome</keyword>
<evidence type="ECO:0000313" key="2">
    <source>
        <dbReference type="Proteomes" id="UP000694232"/>
    </source>
</evidence>
<gene>
    <name evidence="1" type="ORF">KNV97_15915</name>
</gene>
<organism evidence="1 2">
    <name type="scientific">Vibrio ostreae</name>
    <dbReference type="NCBI Taxonomy" id="2841925"/>
    <lineage>
        <taxon>Bacteria</taxon>
        <taxon>Pseudomonadati</taxon>
        <taxon>Pseudomonadota</taxon>
        <taxon>Gammaproteobacteria</taxon>
        <taxon>Vibrionales</taxon>
        <taxon>Vibrionaceae</taxon>
        <taxon>Vibrio</taxon>
    </lineage>
</organism>
<dbReference type="Proteomes" id="UP000694232">
    <property type="component" value="Chromosome 1"/>
</dbReference>
<protein>
    <submittedName>
        <fullName evidence="1">Uncharacterized protein</fullName>
    </submittedName>
</protein>